<dbReference type="GO" id="GO:0003700">
    <property type="term" value="F:DNA-binding transcription factor activity"/>
    <property type="evidence" value="ECO:0007669"/>
    <property type="project" value="InterPro"/>
</dbReference>
<feature type="compositionally biased region" description="Polar residues" evidence="1">
    <location>
        <begin position="301"/>
        <end position="311"/>
    </location>
</feature>
<dbReference type="Gene3D" id="1.20.5.170">
    <property type="match status" value="1"/>
</dbReference>
<dbReference type="PROSITE" id="PS50217">
    <property type="entry name" value="BZIP"/>
    <property type="match status" value="1"/>
</dbReference>
<sequence>MKASFAGPSPGTAKETSCGAEVPVVRLDIGDLPEEHFALVLFEKSGKNTRVTTHRSLPPPIVHSRLEIVHLSARFSSAASTAPKSRSVTSYSAAEQMAASPQQRESLLIPSPQFVSAPPSAKSVSWSPPEEAAAGSTQWEITPAKQDSDDGERAYRSGLKRVRSASAAAIDNLLNHESRPVDSSGTPSLSHPVPAIPGPHGRNPSSLLSLLDAAQIVNAPPNQSTPPPLAPTNDSRNAVGSPAPNGSQSSALKKTSEFTFNRAIPSPSGGLQGSVPSAGGGRSSASGTASPAPNQRAATVAGTSYRSNSRSDGIEGRPAKRAAAAVKNSDAEAEAQRRRELNKLAARRSRERKFQRISDLEAIAEQQQRAIRDRDRRIRELERESDQLRAQLAAATGQPPPLPTQHTPLDGGGELGGGGTSTSHPGLPRPVWAPAPGDHVSGGADDEPIDMSGVLGRYRDSITPPHGLSGDYPSASASTGSDDDSGSGGGDERPRGVDVWRSGRRKPNGIAPSGDAGGGAGDVEMDAVKAEG</sequence>
<dbReference type="AlphaFoldDB" id="A0A139A4A0"/>
<evidence type="ECO:0000256" key="1">
    <source>
        <dbReference type="SAM" id="MobiDB-lite"/>
    </source>
</evidence>
<feature type="region of interest" description="Disordered" evidence="1">
    <location>
        <begin position="173"/>
        <end position="206"/>
    </location>
</feature>
<feature type="region of interest" description="Disordered" evidence="1">
    <location>
        <begin position="118"/>
        <end position="154"/>
    </location>
</feature>
<protein>
    <recommendedName>
        <fullName evidence="2">BZIP domain-containing protein</fullName>
    </recommendedName>
</protein>
<proteinExistence type="predicted"/>
<evidence type="ECO:0000313" key="3">
    <source>
        <dbReference type="EMBL" id="KXS11183.1"/>
    </source>
</evidence>
<dbReference type="EMBL" id="KQ965806">
    <property type="protein sequence ID" value="KXS11183.1"/>
    <property type="molecule type" value="Genomic_DNA"/>
</dbReference>
<dbReference type="InterPro" id="IPR004827">
    <property type="entry name" value="bZIP"/>
</dbReference>
<gene>
    <name evidence="3" type="ORF">M427DRAFT_73151</name>
</gene>
<dbReference type="Proteomes" id="UP000070544">
    <property type="component" value="Unassembled WGS sequence"/>
</dbReference>
<feature type="region of interest" description="Disordered" evidence="1">
    <location>
        <begin position="384"/>
        <end position="532"/>
    </location>
</feature>
<feature type="compositionally biased region" description="Polar residues" evidence="1">
    <location>
        <begin position="232"/>
        <end position="259"/>
    </location>
</feature>
<evidence type="ECO:0000313" key="4">
    <source>
        <dbReference type="Proteomes" id="UP000070544"/>
    </source>
</evidence>
<keyword evidence="4" id="KW-1185">Reference proteome</keyword>
<dbReference type="SMART" id="SM00338">
    <property type="entry name" value="BRLZ"/>
    <property type="match status" value="1"/>
</dbReference>
<feature type="domain" description="BZIP" evidence="2">
    <location>
        <begin position="332"/>
        <end position="395"/>
    </location>
</feature>
<name>A0A139A4A0_GONPJ</name>
<accession>A0A139A4A0</accession>
<dbReference type="CDD" id="cd14686">
    <property type="entry name" value="bZIP"/>
    <property type="match status" value="1"/>
</dbReference>
<feature type="compositionally biased region" description="Gly residues" evidence="1">
    <location>
        <begin position="410"/>
        <end position="420"/>
    </location>
</feature>
<reference evidence="3 4" key="1">
    <citation type="journal article" date="2015" name="Genome Biol. Evol.">
        <title>Phylogenomic analyses indicate that early fungi evolved digesting cell walls of algal ancestors of land plants.</title>
        <authorList>
            <person name="Chang Y."/>
            <person name="Wang S."/>
            <person name="Sekimoto S."/>
            <person name="Aerts A.L."/>
            <person name="Choi C."/>
            <person name="Clum A."/>
            <person name="LaButti K.M."/>
            <person name="Lindquist E.A."/>
            <person name="Yee Ngan C."/>
            <person name="Ohm R.A."/>
            <person name="Salamov A.A."/>
            <person name="Grigoriev I.V."/>
            <person name="Spatafora J.W."/>
            <person name="Berbee M.L."/>
        </authorList>
    </citation>
    <scope>NUCLEOTIDE SEQUENCE [LARGE SCALE GENOMIC DNA]</scope>
    <source>
        <strain evidence="3 4">JEL478</strain>
    </source>
</reference>
<feature type="compositionally biased region" description="Low complexity" evidence="1">
    <location>
        <begin position="273"/>
        <end position="293"/>
    </location>
</feature>
<organism evidence="3 4">
    <name type="scientific">Gonapodya prolifera (strain JEL478)</name>
    <name type="common">Monoblepharis prolifera</name>
    <dbReference type="NCBI Taxonomy" id="1344416"/>
    <lineage>
        <taxon>Eukaryota</taxon>
        <taxon>Fungi</taxon>
        <taxon>Fungi incertae sedis</taxon>
        <taxon>Chytridiomycota</taxon>
        <taxon>Chytridiomycota incertae sedis</taxon>
        <taxon>Monoblepharidomycetes</taxon>
        <taxon>Monoblepharidales</taxon>
        <taxon>Gonapodyaceae</taxon>
        <taxon>Gonapodya</taxon>
    </lineage>
</organism>
<feature type="region of interest" description="Disordered" evidence="1">
    <location>
        <begin position="218"/>
        <end position="337"/>
    </location>
</feature>
<evidence type="ECO:0000259" key="2">
    <source>
        <dbReference type="PROSITE" id="PS50217"/>
    </source>
</evidence>